<dbReference type="Gene3D" id="3.30.70.100">
    <property type="match status" value="1"/>
</dbReference>
<dbReference type="PANTHER" id="PTHR40257">
    <property type="match status" value="1"/>
</dbReference>
<evidence type="ECO:0008006" key="3">
    <source>
        <dbReference type="Google" id="ProtNLM"/>
    </source>
</evidence>
<sequence length="276" mass="30277">MPLCSIHLLSLHTTTSNPLSTFLSTLRSIQLYPLIISRVISWVILPEKLSTDTLLAQNIHWDLLVILSNNSPLPPILQKLVQHQWNVIAGIPSVLPKDFSQKNQRLLHPDSSSVPKLTGALDKPRIADSAQNLELSSDLLSWIRSFYSNGGIEGKGAVSMLNLLSFKPGMKDSYLQYGKAFSSSIGSKRGGNAKLVGTVLEVNGQKKSKRAGGEAEWDEIALAHYPSILHFADMLASEDYQEVNKKYRVPALTDTFILCTSEIGVEEGVGGNRAKL</sequence>
<protein>
    <recommendedName>
        <fullName evidence="3">DUF1330 domain-containing protein</fullName>
    </recommendedName>
</protein>
<dbReference type="Proteomes" id="UP000800200">
    <property type="component" value="Unassembled WGS sequence"/>
</dbReference>
<organism evidence="1 2">
    <name type="scientific">Zopfia rhizophila CBS 207.26</name>
    <dbReference type="NCBI Taxonomy" id="1314779"/>
    <lineage>
        <taxon>Eukaryota</taxon>
        <taxon>Fungi</taxon>
        <taxon>Dikarya</taxon>
        <taxon>Ascomycota</taxon>
        <taxon>Pezizomycotina</taxon>
        <taxon>Dothideomycetes</taxon>
        <taxon>Dothideomycetes incertae sedis</taxon>
        <taxon>Zopfiaceae</taxon>
        <taxon>Zopfia</taxon>
    </lineage>
</organism>
<accession>A0A6A6DCR3</accession>
<dbReference type="PANTHER" id="PTHR40257:SF1">
    <property type="entry name" value="DUF1330 DOMAIN-CONTAINING PROTEIN"/>
    <property type="match status" value="1"/>
</dbReference>
<reference evidence="1" key="1">
    <citation type="journal article" date="2020" name="Stud. Mycol.">
        <title>101 Dothideomycetes genomes: a test case for predicting lifestyles and emergence of pathogens.</title>
        <authorList>
            <person name="Haridas S."/>
            <person name="Albert R."/>
            <person name="Binder M."/>
            <person name="Bloem J."/>
            <person name="Labutti K."/>
            <person name="Salamov A."/>
            <person name="Andreopoulos B."/>
            <person name="Baker S."/>
            <person name="Barry K."/>
            <person name="Bills G."/>
            <person name="Bluhm B."/>
            <person name="Cannon C."/>
            <person name="Castanera R."/>
            <person name="Culley D."/>
            <person name="Daum C."/>
            <person name="Ezra D."/>
            <person name="Gonzalez J."/>
            <person name="Henrissat B."/>
            <person name="Kuo A."/>
            <person name="Liang C."/>
            <person name="Lipzen A."/>
            <person name="Lutzoni F."/>
            <person name="Magnuson J."/>
            <person name="Mondo S."/>
            <person name="Nolan M."/>
            <person name="Ohm R."/>
            <person name="Pangilinan J."/>
            <person name="Park H.-J."/>
            <person name="Ramirez L."/>
            <person name="Alfaro M."/>
            <person name="Sun H."/>
            <person name="Tritt A."/>
            <person name="Yoshinaga Y."/>
            <person name="Zwiers L.-H."/>
            <person name="Turgeon B."/>
            <person name="Goodwin S."/>
            <person name="Spatafora J."/>
            <person name="Crous P."/>
            <person name="Grigoriev I."/>
        </authorList>
    </citation>
    <scope>NUCLEOTIDE SEQUENCE</scope>
    <source>
        <strain evidence="1">CBS 207.26</strain>
    </source>
</reference>
<dbReference type="EMBL" id="ML994701">
    <property type="protein sequence ID" value="KAF2176793.1"/>
    <property type="molecule type" value="Genomic_DNA"/>
</dbReference>
<gene>
    <name evidence="1" type="ORF">K469DRAFT_722020</name>
</gene>
<dbReference type="AlphaFoldDB" id="A0A6A6DCR3"/>
<proteinExistence type="predicted"/>
<evidence type="ECO:0000313" key="1">
    <source>
        <dbReference type="EMBL" id="KAF2176793.1"/>
    </source>
</evidence>
<name>A0A6A6DCR3_9PEZI</name>
<evidence type="ECO:0000313" key="2">
    <source>
        <dbReference type="Proteomes" id="UP000800200"/>
    </source>
</evidence>
<dbReference type="OrthoDB" id="265717at2759"/>
<keyword evidence="2" id="KW-1185">Reference proteome</keyword>